<dbReference type="Proteomes" id="UP001595912">
    <property type="component" value="Unassembled WGS sequence"/>
</dbReference>
<dbReference type="InterPro" id="IPR023146">
    <property type="entry name" value="YfbU_alpha-helical_sf"/>
</dbReference>
<dbReference type="InterPro" id="IPR002145">
    <property type="entry name" value="CopG"/>
</dbReference>
<dbReference type="SUPFAM" id="SSF116960">
    <property type="entry name" value="YfbU-like"/>
    <property type="match status" value="1"/>
</dbReference>
<sequence length="255" mass="29005">MATITLRLDDAIKEELEVLARGRGQSLSDLIRWALDELLLRNGQATHPDMRPEISPLSLTVVERQQLALLHRILARVVGEDNDVDGDKDYQLDRAKVIEEGFVGEYYKEFIGILPELGPRDSGFVLDVLDLFRIVTHSLNKLTADKIEVDADLRRALRFDGFDENDPIEGHMLAYARYLVLDQGRWTELQGTFSMSNDRGNSHSRRAAVYQRMLAEHAKIKAEGRLDRGRPEDLLLGVEDLRRLAAAQIHPDRRG</sequence>
<dbReference type="InterPro" id="IPR010985">
    <property type="entry name" value="Ribbon_hlx_hlx"/>
</dbReference>
<dbReference type="Gene3D" id="1.10.3190.10">
    <property type="entry name" value="yfbu gene product, domain 2"/>
    <property type="match status" value="1"/>
</dbReference>
<feature type="domain" description="Ribbon-helix-helix protein CopG" evidence="1">
    <location>
        <begin position="4"/>
        <end position="41"/>
    </location>
</feature>
<dbReference type="Pfam" id="PF03887">
    <property type="entry name" value="YfbU"/>
    <property type="match status" value="1"/>
</dbReference>
<name>A0ABV9WJ53_9ACTN</name>
<gene>
    <name evidence="2" type="ORF">ACFPIJ_64315</name>
</gene>
<evidence type="ECO:0000259" key="1">
    <source>
        <dbReference type="Pfam" id="PF01402"/>
    </source>
</evidence>
<dbReference type="SUPFAM" id="SSF47598">
    <property type="entry name" value="Ribbon-helix-helix"/>
    <property type="match status" value="1"/>
</dbReference>
<proteinExistence type="predicted"/>
<accession>A0ABV9WJ53</accession>
<dbReference type="RefSeq" id="WP_380129433.1">
    <property type="nucleotide sequence ID" value="NZ_JBHSIU010000136.1"/>
</dbReference>
<dbReference type="CDD" id="cd21631">
    <property type="entry name" value="RHH_CopG_NikR-like"/>
    <property type="match status" value="1"/>
</dbReference>
<keyword evidence="3" id="KW-1185">Reference proteome</keyword>
<reference evidence="3" key="1">
    <citation type="journal article" date="2019" name="Int. J. Syst. Evol. Microbiol.">
        <title>The Global Catalogue of Microorganisms (GCM) 10K type strain sequencing project: providing services to taxonomists for standard genome sequencing and annotation.</title>
        <authorList>
            <consortium name="The Broad Institute Genomics Platform"/>
            <consortium name="The Broad Institute Genome Sequencing Center for Infectious Disease"/>
            <person name="Wu L."/>
            <person name="Ma J."/>
        </authorList>
    </citation>
    <scope>NUCLEOTIDE SEQUENCE [LARGE SCALE GENOMIC DNA]</scope>
    <source>
        <strain evidence="3">CGMCC 4.7152</strain>
    </source>
</reference>
<protein>
    <submittedName>
        <fullName evidence="2">YfbU family protein</fullName>
    </submittedName>
</protein>
<comment type="caution">
    <text evidence="2">The sequence shown here is derived from an EMBL/GenBank/DDBJ whole genome shotgun (WGS) entry which is preliminary data.</text>
</comment>
<evidence type="ECO:0000313" key="3">
    <source>
        <dbReference type="Proteomes" id="UP001595912"/>
    </source>
</evidence>
<dbReference type="EMBL" id="JBHSIU010000136">
    <property type="protein sequence ID" value="MFC5008730.1"/>
    <property type="molecule type" value="Genomic_DNA"/>
</dbReference>
<dbReference type="Pfam" id="PF01402">
    <property type="entry name" value="RHH_1"/>
    <property type="match status" value="1"/>
</dbReference>
<dbReference type="InterPro" id="IPR005587">
    <property type="entry name" value="UPF0304_YfbU"/>
</dbReference>
<evidence type="ECO:0000313" key="2">
    <source>
        <dbReference type="EMBL" id="MFC5008730.1"/>
    </source>
</evidence>
<organism evidence="2 3">
    <name type="scientific">Dactylosporangium cerinum</name>
    <dbReference type="NCBI Taxonomy" id="1434730"/>
    <lineage>
        <taxon>Bacteria</taxon>
        <taxon>Bacillati</taxon>
        <taxon>Actinomycetota</taxon>
        <taxon>Actinomycetes</taxon>
        <taxon>Micromonosporales</taxon>
        <taxon>Micromonosporaceae</taxon>
        <taxon>Dactylosporangium</taxon>
    </lineage>
</organism>